<dbReference type="STRING" id="7227.FBpp0081605"/>
<reference evidence="3 7" key="5">
    <citation type="journal article" date="2002" name="Genome Biol.">
        <title>Heterochromatic sequences in a Drosophila whole-genome shotgun assembly.</title>
        <authorList>
            <person name="Hoskins R.A."/>
            <person name="Smith C.D."/>
            <person name="Carlson J.W."/>
            <person name="Carvalho A.B."/>
            <person name="Halpern A."/>
            <person name="Kaminker J.S."/>
            <person name="Kennedy C."/>
            <person name="Mungall C.J."/>
            <person name="Sullivan B.A."/>
            <person name="Sutton G.G."/>
            <person name="Yasuhara J.C."/>
            <person name="Wakimoto B.T."/>
            <person name="Myers E.W."/>
            <person name="Celniker S.E."/>
            <person name="Rubin G.M."/>
            <person name="Karpen G.H."/>
        </authorList>
    </citation>
    <scope>NUCLEOTIDE SEQUENCE [LARGE SCALE GENOMIC DNA]</scope>
    <source>
        <strain evidence="7">Berkeley</strain>
    </source>
</reference>
<dbReference type="KEGG" id="dme:Dmel_CG31415"/>
<dbReference type="AlphaFoldDB" id="Q8INN3"/>
<evidence type="ECO:0000313" key="7">
    <source>
        <dbReference type="Proteomes" id="UP000000803"/>
    </source>
</evidence>
<evidence type="ECO:0000256" key="1">
    <source>
        <dbReference type="SAM" id="MobiDB-lite"/>
    </source>
</evidence>
<evidence type="ECO:0000256" key="2">
    <source>
        <dbReference type="SAM" id="Phobius"/>
    </source>
</evidence>
<evidence type="ECO:0000313" key="3">
    <source>
        <dbReference type="EMBL" id="AAN13441.1"/>
    </source>
</evidence>
<reference evidence="3 7" key="6">
    <citation type="journal article" date="2005" name="PLoS Comput. Biol.">
        <title>Combined evidence annotation of transposable elements in genome sequences.</title>
        <authorList>
            <person name="Quesneville H."/>
            <person name="Bergman C.M."/>
            <person name="Andrieu O."/>
            <person name="Autard D."/>
            <person name="Nouaud D."/>
            <person name="Ashburner M."/>
            <person name="Anxolabehere D."/>
        </authorList>
    </citation>
    <scope>NUCLEOTIDE SEQUENCE [LARGE SCALE GENOMIC DNA]</scope>
    <source>
        <strain evidence="7">Berkeley</strain>
    </source>
</reference>
<dbReference type="GeneID" id="318722"/>
<reference evidence="7" key="2">
    <citation type="journal article" date="2002" name="Genome Biol.">
        <title>Finishing a whole-genome shotgun: release 3 of the Drosophila melanogaster euchromatic genome sequence.</title>
        <authorList>
            <person name="Celniker S.E."/>
            <person name="Wheeler D.A."/>
            <person name="Kronmiller B."/>
            <person name="Carlson J.W."/>
            <person name="Halpern A."/>
            <person name="Patel S."/>
            <person name="Adams M."/>
            <person name="Champe M."/>
            <person name="Dugan S.P."/>
            <person name="Frise E."/>
            <person name="Hodgson A."/>
            <person name="George R.A."/>
            <person name="Hoskins R.A."/>
            <person name="Laverty T."/>
            <person name="Muzny D.M."/>
            <person name="Nelson C.R."/>
            <person name="Pacleb J.M."/>
            <person name="Park S."/>
            <person name="Pfeiffer B.D."/>
            <person name="Richards S."/>
            <person name="Sodergren E.J."/>
            <person name="Svirskas R."/>
            <person name="Tabor P.E."/>
            <person name="Wan K."/>
            <person name="Stapleton M."/>
            <person name="Sutton G.G."/>
            <person name="Venter C."/>
            <person name="Weinstock G."/>
            <person name="Scherer S.E."/>
            <person name="Myers E.W."/>
            <person name="Gibbs R.A."/>
            <person name="Rubin G.M."/>
        </authorList>
    </citation>
    <scope>NUCLEOTIDE SEQUENCE [LARGE SCALE GENOMIC DNA]</scope>
    <source>
        <strain evidence="7">Berkeley</strain>
    </source>
</reference>
<accession>Q8INN3</accession>
<dbReference type="DNASU" id="318722"/>
<dbReference type="IntAct" id="Q8INN3">
    <property type="interactions" value="18"/>
</dbReference>
<dbReference type="EMBL" id="BT022701">
    <property type="protein sequence ID" value="AAY55117.1"/>
    <property type="molecule type" value="mRNA"/>
</dbReference>
<dbReference type="HOGENOM" id="CLU_1679767_0_0_1"/>
<evidence type="ECO:0000313" key="6">
    <source>
        <dbReference type="FlyBase" id="FBgn0051415"/>
    </source>
</evidence>
<reference evidence="3" key="15">
    <citation type="submission" date="2023-12" db="EMBL/GenBank/DDBJ databases">
        <authorList>
            <consortium name="FlyBase"/>
        </authorList>
    </citation>
    <scope>NUCLEOTIDE SEQUENCE</scope>
</reference>
<dbReference type="Bgee" id="FBgn0051415">
    <property type="expression patterns" value="Expressed in early-mid elongation-stage spermatid (Drosophila) in testis and 25 other cell types or tissues"/>
</dbReference>
<reference evidence="3 7" key="9">
    <citation type="journal article" date="2007" name="Science">
        <title>The Release 5.1 annotation of Drosophila melanogaster heterochromatin.</title>
        <authorList>
            <person name="Smith C.D."/>
            <person name="Shu S."/>
            <person name="Mungall C.J."/>
            <person name="Karpen G.H."/>
        </authorList>
    </citation>
    <scope>NUCLEOTIDE SEQUENCE [LARGE SCALE GENOMIC DNA]</scope>
    <source>
        <strain evidence="7">Berkeley</strain>
    </source>
</reference>
<keyword evidence="7" id="KW-1185">Reference proteome</keyword>
<dbReference type="PaxDb" id="7227-FBpp0081605"/>
<dbReference type="VEuPathDB" id="VectorBase:FBgn0051415"/>
<feature type="region of interest" description="Disordered" evidence="1">
    <location>
        <begin position="1"/>
        <end position="124"/>
    </location>
</feature>
<reference evidence="7" key="4">
    <citation type="journal article" date="2002" name="Genome Biol.">
        <title>The transposable elements of the Drosophila melanogaster euchromatin: a genomics perspective.</title>
        <authorList>
            <person name="Kaminker J.S."/>
            <person name="Bergman C.M."/>
            <person name="Kronmiller B."/>
            <person name="Carlson J."/>
            <person name="Svirskas R."/>
            <person name="Patel S."/>
            <person name="Frise E."/>
            <person name="Wheeler D.A."/>
            <person name="Lewis S.E."/>
            <person name="Rubin G.M."/>
            <person name="Ashburner M."/>
            <person name="Celniker S.E."/>
        </authorList>
    </citation>
    <scope>NUCLEOTIDE SEQUENCE [LARGE SCALE GENOMIC DNA]</scope>
    <source>
        <strain evidence="7">Berkeley</strain>
    </source>
</reference>
<dbReference type="EMBL" id="AE014297">
    <property type="protein sequence ID" value="AAN13441.1"/>
    <property type="molecule type" value="Genomic_DNA"/>
</dbReference>
<evidence type="ECO:0000313" key="4">
    <source>
        <dbReference type="EMBL" id="AAY55117.1"/>
    </source>
</evidence>
<dbReference type="EMBL" id="KX532050">
    <property type="protein sequence ID" value="ANY27860.1"/>
    <property type="molecule type" value="mRNA"/>
</dbReference>
<reference evidence="3" key="12">
    <citation type="journal article" date="2015" name="G3 (Bethesda)">
        <title>Gene Model Annotations for Drosophila melanogaster: The Rule-Benders.</title>
        <authorList>
            <consortium name="FlyBase Consortium"/>
            <person name="Crosby M.A."/>
            <person name="Gramates L.S."/>
            <person name="Dos Santos G."/>
            <person name="Matthews B.B."/>
            <person name="St Pierre S.E."/>
            <person name="Zhou P."/>
            <person name="Schroeder A.J."/>
            <person name="Falls K."/>
            <person name="Emmert D.B."/>
            <person name="Russo S.M."/>
            <person name="Gelbart W.M."/>
            <person name="null"/>
        </authorList>
    </citation>
    <scope>NUCLEOTIDE SEQUENCE</scope>
</reference>
<proteinExistence type="evidence at transcript level"/>
<dbReference type="UCSC" id="CG31415-RA">
    <property type="organism name" value="d. melanogaster"/>
</dbReference>
<organism evidence="3 7">
    <name type="scientific">Drosophila melanogaster</name>
    <name type="common">Fruit fly</name>
    <dbReference type="NCBI Taxonomy" id="7227"/>
    <lineage>
        <taxon>Eukaryota</taxon>
        <taxon>Metazoa</taxon>
        <taxon>Ecdysozoa</taxon>
        <taxon>Arthropoda</taxon>
        <taxon>Hexapoda</taxon>
        <taxon>Insecta</taxon>
        <taxon>Pterygota</taxon>
        <taxon>Neoptera</taxon>
        <taxon>Endopterygota</taxon>
        <taxon>Diptera</taxon>
        <taxon>Brachycera</taxon>
        <taxon>Muscomorpha</taxon>
        <taxon>Ephydroidea</taxon>
        <taxon>Drosophilidae</taxon>
        <taxon>Drosophila</taxon>
        <taxon>Sophophora</taxon>
    </lineage>
</organism>
<dbReference type="RefSeq" id="NP_731395.1">
    <property type="nucleotide sequence ID" value="NM_169305.3"/>
</dbReference>
<dbReference type="AGR" id="FB:FBgn0051415"/>
<feature type="compositionally biased region" description="Gly residues" evidence="1">
    <location>
        <begin position="26"/>
        <end position="51"/>
    </location>
</feature>
<keyword evidence="2" id="KW-0812">Transmembrane</keyword>
<reference evidence="3 7" key="10">
    <citation type="journal article" date="2007" name="Science">
        <title>Sequence finishing and mapping of Drosophila melanogaster heterochromatin.</title>
        <authorList>
            <person name="Hoskins R.A."/>
            <person name="Carlson J.W."/>
            <person name="Kennedy C."/>
            <person name="Acevedo D."/>
            <person name="Evans-Holm M."/>
            <person name="Frise E."/>
            <person name="Wan K.H."/>
            <person name="Park S."/>
            <person name="Mendez-Lago M."/>
            <person name="Rossi F."/>
            <person name="Villasante A."/>
            <person name="Dimitri P."/>
            <person name="Karpen G.H."/>
            <person name="Celniker S.E."/>
        </authorList>
    </citation>
    <scope>NUCLEOTIDE SEQUENCE [LARGE SCALE GENOMIC DNA]</scope>
    <source>
        <strain evidence="7">Berkeley</strain>
    </source>
</reference>
<reference evidence="7" key="3">
    <citation type="journal article" date="2002" name="Genome Biol.">
        <title>Annotation of the Drosophila melanogaster euchromatic genome: a systematic review.</title>
        <authorList>
            <person name="Misra S."/>
            <person name="Crosby M.A."/>
            <person name="Mungall C.J."/>
            <person name="Matthews B.B."/>
            <person name="Campbell K.S."/>
            <person name="Hradecky P."/>
            <person name="Huang Y."/>
            <person name="Kaminker J.S."/>
            <person name="Millburn G.H."/>
            <person name="Prochnik S.E."/>
            <person name="Smith C.D."/>
            <person name="Tupy J.L."/>
            <person name="Whitfied E.J."/>
            <person name="Bayraktaroglu L."/>
            <person name="Berman B.P."/>
            <person name="Bettencourt B.R."/>
            <person name="Celniker S.E."/>
            <person name="de Grey A.D."/>
            <person name="Drysdale R.A."/>
            <person name="Harris N.L."/>
            <person name="Richter J."/>
            <person name="Russo S."/>
            <person name="Schroeder A.J."/>
            <person name="Shu S.Q."/>
            <person name="Stapleton M."/>
            <person name="Yamada C."/>
            <person name="Ashburner M."/>
            <person name="Gelbart W.M."/>
            <person name="Rubin G.M."/>
            <person name="Lewis S.E."/>
        </authorList>
    </citation>
    <scope>GENOME REANNOTATION</scope>
    <source>
        <strain evidence="7">Berkeley</strain>
    </source>
</reference>
<dbReference type="BioGRID-ORCS" id="318722">
    <property type="hits" value="0 hits in 1 CRISPR screen"/>
</dbReference>
<reference evidence="3" key="11">
    <citation type="journal article" date="2015" name="G3 (Bethesda)">
        <title>Gene Model Annotations for Drosophila melanogaster: Impact of High-Throughput Data.</title>
        <authorList>
            <consortium name="FlyBase Consortium"/>
            <person name="Matthews B.B."/>
            <person name="Dos Santos G."/>
            <person name="Crosby M.A."/>
            <person name="Emmert D.B."/>
            <person name="St Pierre S.E."/>
            <person name="Gramates L.S."/>
            <person name="Zhou P."/>
            <person name="Schroeder A.J."/>
            <person name="Falls K."/>
            <person name="Strelets V."/>
            <person name="Russo S.M."/>
            <person name="Gelbart W.M."/>
            <person name="null"/>
        </authorList>
    </citation>
    <scope>NUCLEOTIDE SEQUENCE</scope>
</reference>
<feature type="transmembrane region" description="Helical" evidence="2">
    <location>
        <begin position="131"/>
        <end position="151"/>
    </location>
</feature>
<dbReference type="Proteomes" id="UP000000803">
    <property type="component" value="Chromosome 3R"/>
</dbReference>
<feature type="compositionally biased region" description="Gly residues" evidence="1">
    <location>
        <begin position="72"/>
        <end position="118"/>
    </location>
</feature>
<dbReference type="FlyBase" id="FBgn0051415">
    <property type="gene designation" value="CG31415"/>
</dbReference>
<protein>
    <submittedName>
        <fullName evidence="5">GEO10772p1</fullName>
    </submittedName>
    <submittedName>
        <fullName evidence="4">IP07196p</fullName>
    </submittedName>
</protein>
<reference evidence="5" key="14">
    <citation type="submission" date="2016-07" db="EMBL/GenBank/DDBJ databases">
        <authorList>
            <person name="Wan K."/>
            <person name="Booth B."/>
            <person name="Spirohn K."/>
            <person name="Hao T."/>
            <person name="Hu Y."/>
            <person name="Calderwood M."/>
            <person name="Hill D."/>
            <person name="Mohr S."/>
            <person name="Vidal M."/>
            <person name="Celniker S."/>
            <person name="Perrimon N."/>
        </authorList>
    </citation>
    <scope>NUCLEOTIDE SEQUENCE</scope>
</reference>
<keyword evidence="2" id="KW-1133">Transmembrane helix</keyword>
<sequence length="157" mass="14088">MCACPCSGRSLPPQSNNPDSCPAPGSRGGPGAGGGAPGAGGGGPGGRGGGPPQKRGTCGPKPCGGQQCNKCGKGGPGGRGGPGGKGGGPGGRNGPGGSGGPGGRNAPNGGGGGGGGPFGLSAPPNNRGPKALGLAALLFAVGVYLTLKMVIVASEIG</sequence>
<reference evidence="3" key="13">
    <citation type="journal article" date="2015" name="Genome Res.">
        <title>The Release 6 reference sequence of the Drosophila melanogaster genome.</title>
        <authorList>
            <person name="Hoskins R.A."/>
            <person name="Carlson J.W."/>
            <person name="Wan K.H."/>
            <person name="Park S."/>
            <person name="Mendez I."/>
            <person name="Galle S.E."/>
            <person name="Booth B.W."/>
            <person name="Pfeiffer B.D."/>
            <person name="George R.A."/>
            <person name="Svirskas R."/>
            <person name="Krzywinski M."/>
            <person name="Schein J."/>
            <person name="Accardo M.C."/>
            <person name="Damia E."/>
            <person name="Messina G."/>
            <person name="Mendez-Lago M."/>
            <person name="de Pablos B."/>
            <person name="Demakova O.V."/>
            <person name="Andreyeva E.N."/>
            <person name="Boldyreva L.V."/>
            <person name="Marra M."/>
            <person name="Carvalho A.B."/>
            <person name="Dimitri P."/>
            <person name="Villasante A."/>
            <person name="Zhimulev I.F."/>
            <person name="Rubin G.M."/>
            <person name="Karpen G.H."/>
            <person name="Celniker S.E."/>
        </authorList>
    </citation>
    <scope>NUCLEOTIDE SEQUENCE</scope>
</reference>
<keyword evidence="2" id="KW-0472">Membrane</keyword>
<reference evidence="3" key="16">
    <citation type="submission" date="2024-06" db="EMBL/GenBank/DDBJ databases">
        <title>Drosophila melanogaster release 4 sequence.</title>
        <authorList>
            <consortium name="Berkeley Drosophila Genome Project"/>
            <person name="Celniker S."/>
            <person name="Carlson J."/>
            <person name="Wan K."/>
            <person name="Pfeiffer B."/>
            <person name="Frise E."/>
            <person name="George R."/>
            <person name="Hoskins R."/>
            <person name="Stapleton M."/>
            <person name="Pacleb J."/>
            <person name="Park S."/>
            <person name="Svirskas R."/>
            <person name="Smith E."/>
            <person name="Yu C."/>
            <person name="Rubin G."/>
        </authorList>
    </citation>
    <scope>NUCLEOTIDE SEQUENCE</scope>
</reference>
<reference evidence="3" key="8">
    <citation type="submission" date="2006-08" db="EMBL/GenBank/DDBJ databases">
        <authorList>
            <person name="Celniker S."/>
            <person name="Carlson J."/>
            <person name="Wan K."/>
            <person name="Frise E."/>
            <person name="Hoskins R."/>
            <person name="Park S."/>
            <person name="Svirskas R."/>
            <person name="Rubin G."/>
        </authorList>
    </citation>
    <scope>NUCLEOTIDE SEQUENCE</scope>
</reference>
<name>Q8INN3_DROME</name>
<gene>
    <name evidence="3" type="primary">Dmel\CG31415</name>
    <name evidence="3" type="synonym">NEST:bs07c11</name>
    <name evidence="3 6" type="ORF">CG31415</name>
    <name evidence="3" type="ORF">Dmel_CG31415</name>
</gene>
<reference evidence="3 7" key="1">
    <citation type="journal article" date="2000" name="Science">
        <title>The genome sequence of Drosophila melanogaster.</title>
        <authorList>
            <person name="Adams M.D."/>
            <person name="Celniker S.E."/>
            <person name="Holt R.A."/>
            <person name="Evans C.A."/>
            <person name="Gocayne J.D."/>
            <person name="Amanatides P.G."/>
            <person name="Scherer S.E."/>
            <person name="Li P.W."/>
            <person name="Hoskins R.A."/>
            <person name="Galle R.F."/>
            <person name="George R.A."/>
            <person name="Lewis S.E."/>
            <person name="Richards S."/>
            <person name="Ashburner M."/>
            <person name="Henderson S.N."/>
            <person name="Sutton G.G."/>
            <person name="Wortman J.R."/>
            <person name="Yandell M.D."/>
            <person name="Zhang Q."/>
            <person name="Chen L.X."/>
            <person name="Brandon R.C."/>
            <person name="Rogers Y.H."/>
            <person name="Blazej R.G."/>
            <person name="Champe M."/>
            <person name="Pfeiffer B.D."/>
            <person name="Wan K.H."/>
            <person name="Doyle C."/>
            <person name="Baxter E.G."/>
            <person name="Helt G."/>
            <person name="Nelson C.R."/>
            <person name="Gabor G.L."/>
            <person name="Abril J.F."/>
            <person name="Agbayani A."/>
            <person name="An H.J."/>
            <person name="Andrews-Pfannkoch C."/>
            <person name="Baldwin D."/>
            <person name="Ballew R.M."/>
            <person name="Basu A."/>
            <person name="Baxendale J."/>
            <person name="Bayraktaroglu L."/>
            <person name="Beasley E.M."/>
            <person name="Beeson K.Y."/>
            <person name="Benos P.V."/>
            <person name="Berman B.P."/>
            <person name="Bhandari D."/>
            <person name="Bolshakov S."/>
            <person name="Borkova D."/>
            <person name="Botchan M.R."/>
            <person name="Bouck J."/>
            <person name="Brokstein P."/>
            <person name="Brottier P."/>
            <person name="Burtis K.C."/>
            <person name="Busam D.A."/>
            <person name="Butler H."/>
            <person name="Cadieu E."/>
            <person name="Center A."/>
            <person name="Chandra I."/>
            <person name="Cherry J.M."/>
            <person name="Cawley S."/>
            <person name="Dahlke C."/>
            <person name="Davenport L.B."/>
            <person name="Davies P."/>
            <person name="de Pablos B."/>
            <person name="Delcher A."/>
            <person name="Deng Z."/>
            <person name="Mays A.D."/>
            <person name="Dew I."/>
            <person name="Dietz S.M."/>
            <person name="Dodson K."/>
            <person name="Doup L.E."/>
            <person name="Downes M."/>
            <person name="Dugan-Rocha S."/>
            <person name="Dunkov B.C."/>
            <person name="Dunn P."/>
            <person name="Durbin K.J."/>
            <person name="Evangelista C.C."/>
            <person name="Ferraz C."/>
            <person name="Ferriera S."/>
            <person name="Fleischmann W."/>
            <person name="Fosler C."/>
            <person name="Gabrielian A.E."/>
            <person name="Garg N.S."/>
            <person name="Gelbart W.M."/>
            <person name="Glasser K."/>
            <person name="Glodek A."/>
            <person name="Gong F."/>
            <person name="Gorrell J.H."/>
            <person name="Gu Z."/>
            <person name="Guan P."/>
            <person name="Harris M."/>
            <person name="Harris N.L."/>
            <person name="Harvey D."/>
            <person name="Heiman T.J."/>
            <person name="Hernandez J.R."/>
            <person name="Houck J."/>
            <person name="Hostin D."/>
            <person name="Houston K.A."/>
            <person name="Howland T.J."/>
            <person name="Wei M.H."/>
            <person name="Ibegwam C."/>
            <person name="Jalali M."/>
            <person name="Kalush F."/>
            <person name="Karpen G.H."/>
            <person name="Ke Z."/>
            <person name="Kennison J.A."/>
            <person name="Ketchum K.A."/>
            <person name="Kimmel B.E."/>
            <person name="Kodira C.D."/>
            <person name="Kraft C."/>
            <person name="Kravitz S."/>
            <person name="Kulp D."/>
            <person name="Lai Z."/>
            <person name="Lasko P."/>
            <person name="Lei Y."/>
            <person name="Levitsky A.A."/>
            <person name="Li J."/>
            <person name="Li Z."/>
            <person name="Liang Y."/>
            <person name="Lin X."/>
            <person name="Liu X."/>
            <person name="Mattei B."/>
            <person name="McIntosh T.C."/>
            <person name="McLeod M.P."/>
            <person name="McPherson D."/>
            <person name="Merkulov G."/>
            <person name="Milshina N.V."/>
            <person name="Mobarry C."/>
            <person name="Morris J."/>
            <person name="Moshrefi A."/>
            <person name="Mount S.M."/>
            <person name="Moy M."/>
            <person name="Murphy B."/>
            <person name="Murphy L."/>
            <person name="Muzny D.M."/>
            <person name="Nelson D.L."/>
            <person name="Nelson D.R."/>
            <person name="Nelson K.A."/>
            <person name="Nixon K."/>
            <person name="Nusskern D.R."/>
            <person name="Pacleb J.M."/>
            <person name="Palazzolo M."/>
            <person name="Pittman G.S."/>
            <person name="Pan S."/>
            <person name="Pollard J."/>
            <person name="Puri V."/>
            <person name="Reese M.G."/>
            <person name="Reinert K."/>
            <person name="Remington K."/>
            <person name="Saunders R.D."/>
            <person name="Scheeler F."/>
            <person name="Shen H."/>
            <person name="Shue B.C."/>
            <person name="Siden-Kiamos I."/>
            <person name="Simpson M."/>
            <person name="Skupski M.P."/>
            <person name="Smith T."/>
            <person name="Spier E."/>
            <person name="Spradling A.C."/>
            <person name="Stapleton M."/>
            <person name="Strong R."/>
            <person name="Sun E."/>
            <person name="Svirskas R."/>
            <person name="Tector C."/>
            <person name="Turner R."/>
            <person name="Venter E."/>
            <person name="Wang A.H."/>
            <person name="Wang X."/>
            <person name="Wang Z.Y."/>
            <person name="Wassarman D.A."/>
            <person name="Weinstock G.M."/>
            <person name="Weissenbach J."/>
            <person name="Williams S.M."/>
            <person name="WoodageT"/>
            <person name="Worley K.C."/>
            <person name="Wu D."/>
            <person name="Yang S."/>
            <person name="Yao Q.A."/>
            <person name="Ye J."/>
            <person name="Yeh R.F."/>
            <person name="Zaveri J.S."/>
            <person name="Zhan M."/>
            <person name="Zhang G."/>
            <person name="Zhao Q."/>
            <person name="Zheng L."/>
            <person name="Zheng X.H."/>
            <person name="Zhong F.N."/>
            <person name="Zhong W."/>
            <person name="Zhou X."/>
            <person name="Zhu S."/>
            <person name="Zhu X."/>
            <person name="Smith H.O."/>
            <person name="Gibbs R.A."/>
            <person name="Myers E.W."/>
            <person name="Rubin G.M."/>
            <person name="Venter J.C."/>
        </authorList>
    </citation>
    <scope>NUCLEOTIDE SEQUENCE [LARGE SCALE GENOMIC DNA]</scope>
    <source>
        <strain evidence="7">Berkeley</strain>
    </source>
</reference>
<evidence type="ECO:0000313" key="5">
    <source>
        <dbReference type="EMBL" id="ANY27860.1"/>
    </source>
</evidence>
<reference evidence="4" key="7">
    <citation type="submission" date="2005-05" db="EMBL/GenBank/DDBJ databases">
        <authorList>
            <person name="Stapleton M."/>
            <person name="Carlson J."/>
            <person name="Chavez C."/>
            <person name="Frise E."/>
            <person name="George R."/>
            <person name="Pacleb J."/>
            <person name="Park S."/>
            <person name="Wan K."/>
            <person name="Yu C."/>
            <person name="Celniker S."/>
        </authorList>
    </citation>
    <scope>NUCLEOTIDE SEQUENCE</scope>
</reference>
<dbReference type="OMA" id="MCACPCS"/>